<reference evidence="2" key="4">
    <citation type="submission" date="2024-05" db="EMBL/GenBank/DDBJ databases">
        <authorList>
            <person name="Sun Q."/>
            <person name="Zhou Y."/>
        </authorList>
    </citation>
    <scope>NUCLEOTIDE SEQUENCE</scope>
    <source>
        <strain evidence="2">CGMCC 1.18437</strain>
    </source>
</reference>
<reference evidence="5" key="2">
    <citation type="journal article" date="2019" name="Int. J. Syst. Evol. Microbiol.">
        <title>The Global Catalogue of Microorganisms (GCM) 10K type strain sequencing project: providing services to taxonomists for standard genome sequencing and annotation.</title>
        <authorList>
            <consortium name="The Broad Institute Genomics Platform"/>
            <consortium name="The Broad Institute Genome Sequencing Center for Infectious Disease"/>
            <person name="Wu L."/>
            <person name="Ma J."/>
        </authorList>
    </citation>
    <scope>NUCLEOTIDE SEQUENCE [LARGE SCALE GENOMIC DNA]</scope>
    <source>
        <strain evidence="5">CGMCC 1.18437</strain>
    </source>
</reference>
<keyword evidence="1" id="KW-0732">Signal</keyword>
<name>A0A7W8NQP9_9DEIO</name>
<dbReference type="Pfam" id="PF10016">
    <property type="entry name" value="DUF2259"/>
    <property type="match status" value="1"/>
</dbReference>
<evidence type="ECO:0000313" key="5">
    <source>
        <dbReference type="Proteomes" id="UP000619376"/>
    </source>
</evidence>
<keyword evidence="5" id="KW-1185">Reference proteome</keyword>
<dbReference type="RefSeq" id="WP_184112243.1">
    <property type="nucleotide sequence ID" value="NZ_BNAJ01000006.1"/>
</dbReference>
<feature type="chain" id="PRO_5031344792" evidence="1">
    <location>
        <begin position="18"/>
        <end position="229"/>
    </location>
</feature>
<evidence type="ECO:0000313" key="2">
    <source>
        <dbReference type="EMBL" id="GHF49344.1"/>
    </source>
</evidence>
<dbReference type="EMBL" id="JACHFK010000006">
    <property type="protein sequence ID" value="MBB5377045.1"/>
    <property type="molecule type" value="Genomic_DNA"/>
</dbReference>
<protein>
    <submittedName>
        <fullName evidence="3">Putative secreted protein</fullName>
    </submittedName>
</protein>
<gene>
    <name evidence="2" type="ORF">GCM10017781_27300</name>
    <name evidence="3" type="ORF">HNQ07_002518</name>
</gene>
<dbReference type="Proteomes" id="UP000539473">
    <property type="component" value="Unassembled WGS sequence"/>
</dbReference>
<proteinExistence type="predicted"/>
<accession>A0A7W8NQP9</accession>
<evidence type="ECO:0000313" key="4">
    <source>
        <dbReference type="Proteomes" id="UP000539473"/>
    </source>
</evidence>
<reference evidence="2" key="1">
    <citation type="journal article" date="2014" name="Int. J. Syst. Evol. Microbiol.">
        <title>Complete genome of a new Firmicutes species belonging to the dominant human colonic microbiota ('Ruminococcus bicirculans') reveals two chromosomes and a selective capacity to utilize plant glucans.</title>
        <authorList>
            <consortium name="NISC Comparative Sequencing Program"/>
            <person name="Wegmann U."/>
            <person name="Louis P."/>
            <person name="Goesmann A."/>
            <person name="Henrissat B."/>
            <person name="Duncan S.H."/>
            <person name="Flint H.J."/>
        </authorList>
    </citation>
    <scope>NUCLEOTIDE SEQUENCE</scope>
    <source>
        <strain evidence="2">CGMCC 1.18437</strain>
    </source>
</reference>
<dbReference type="Proteomes" id="UP000619376">
    <property type="component" value="Unassembled WGS sequence"/>
</dbReference>
<evidence type="ECO:0000256" key="1">
    <source>
        <dbReference type="SAM" id="SignalP"/>
    </source>
</evidence>
<dbReference type="AlphaFoldDB" id="A0A7W8NQP9"/>
<reference evidence="3 4" key="3">
    <citation type="submission" date="2020-08" db="EMBL/GenBank/DDBJ databases">
        <title>Genomic Encyclopedia of Type Strains, Phase IV (KMG-IV): sequencing the most valuable type-strain genomes for metagenomic binning, comparative biology and taxonomic classification.</title>
        <authorList>
            <person name="Goeker M."/>
        </authorList>
    </citation>
    <scope>NUCLEOTIDE SEQUENCE [LARGE SCALE GENOMIC DNA]</scope>
    <source>
        <strain evidence="3 4">DSM 27521</strain>
    </source>
</reference>
<feature type="signal peptide" evidence="1">
    <location>
        <begin position="1"/>
        <end position="17"/>
    </location>
</feature>
<dbReference type="EMBL" id="BNAJ01000006">
    <property type="protein sequence ID" value="GHF49344.1"/>
    <property type="molecule type" value="Genomic_DNA"/>
</dbReference>
<dbReference type="InterPro" id="IPR018725">
    <property type="entry name" value="DUF2259_secreted"/>
</dbReference>
<sequence length="229" mass="24147">MRRLLALLLASGTVALANERLPVTHVRFSVSGDRVLVLTSGVKDGSGQGAARLDVLSTAGGTTLYRQSRTADASPGSLRAALLNAPATAARLHTWGLWPGRVHAARFARTYAAPYPRWSDAATSGQTERTAVNVWSRPVPVTLDVYALPSTCAYPEMLGGFVPAGFRLSVNGLVVFQDAALPAARACAAGYTLERVDVQGDRALLTVRAYGPGFEGPDAEPVFIAATLR</sequence>
<comment type="caution">
    <text evidence="3">The sequence shown here is derived from an EMBL/GenBank/DDBJ whole genome shotgun (WGS) entry which is preliminary data.</text>
</comment>
<evidence type="ECO:0000313" key="3">
    <source>
        <dbReference type="EMBL" id="MBB5377045.1"/>
    </source>
</evidence>
<organism evidence="3 4">
    <name type="scientific">Deinococcus metalli</name>
    <dbReference type="NCBI Taxonomy" id="1141878"/>
    <lineage>
        <taxon>Bacteria</taxon>
        <taxon>Thermotogati</taxon>
        <taxon>Deinococcota</taxon>
        <taxon>Deinococci</taxon>
        <taxon>Deinococcales</taxon>
        <taxon>Deinococcaceae</taxon>
        <taxon>Deinococcus</taxon>
    </lineage>
</organism>